<keyword evidence="5" id="KW-1185">Reference proteome</keyword>
<name>A0A839V5E1_9GAMM</name>
<evidence type="ECO:0000256" key="2">
    <source>
        <dbReference type="ARBA" id="ARBA00022679"/>
    </source>
</evidence>
<feature type="domain" description="Glycosyltransferase 2-like" evidence="3">
    <location>
        <begin position="10"/>
        <end position="153"/>
    </location>
</feature>
<dbReference type="PANTHER" id="PTHR22916:SF51">
    <property type="entry name" value="GLYCOSYLTRANSFERASE EPSH-RELATED"/>
    <property type="match status" value="1"/>
</dbReference>
<keyword evidence="1 4" id="KW-0328">Glycosyltransferase</keyword>
<dbReference type="AlphaFoldDB" id="A0A839V5E1"/>
<protein>
    <submittedName>
        <fullName evidence="4">Glycosyltransferase EpsJ</fullName>
        <ecNumber evidence="4">2.4.-.-</ecNumber>
    </submittedName>
</protein>
<accession>A0A839V5E1</accession>
<dbReference type="Pfam" id="PF00535">
    <property type="entry name" value="Glycos_transf_2"/>
    <property type="match status" value="1"/>
</dbReference>
<dbReference type="RefSeq" id="WP_183323250.1">
    <property type="nucleotide sequence ID" value="NZ_JACHXP010000001.1"/>
</dbReference>
<dbReference type="InterPro" id="IPR029044">
    <property type="entry name" value="Nucleotide-diphossugar_trans"/>
</dbReference>
<organism evidence="4 5">
    <name type="scientific">Halomonas cerina</name>
    <dbReference type="NCBI Taxonomy" id="447424"/>
    <lineage>
        <taxon>Bacteria</taxon>
        <taxon>Pseudomonadati</taxon>
        <taxon>Pseudomonadota</taxon>
        <taxon>Gammaproteobacteria</taxon>
        <taxon>Oceanospirillales</taxon>
        <taxon>Halomonadaceae</taxon>
        <taxon>Halomonas</taxon>
    </lineage>
</organism>
<dbReference type="Gene3D" id="3.90.550.10">
    <property type="entry name" value="Spore Coat Polysaccharide Biosynthesis Protein SpsA, Chain A"/>
    <property type="match status" value="1"/>
</dbReference>
<dbReference type="Proteomes" id="UP000547614">
    <property type="component" value="Unassembled WGS sequence"/>
</dbReference>
<dbReference type="CDD" id="cd00761">
    <property type="entry name" value="Glyco_tranf_GTA_type"/>
    <property type="match status" value="1"/>
</dbReference>
<sequence length="333" mass="37462">MEANSDSLVSMIVPAYNVEDYINGCVESLVHQSHPDLEIIVVNDASTDKTSGAVLEGFTRDSRVRLIDLEHNVGVHAARARGIREARGRFIGFVDSDDKVAPHMVERLFEVAQAHHADIVVCGAEKVSESGESLGRKVRFTHSFARHHHLLEAFCSRQYGSGVLWNKLYKAELIKKHGTIPLDRKVDASEDYVVNVGCFSEATCVATVADTLYFYLIRADSASRNEDKARHFVRIMAAYASCLEIYADFSPQQKEEVTKLFASQLCFSDYQIHAVEQLYRHDENLRESLSSLSALYPAGVYTLIHAFHRPENASNHGFIKYAGQVHKAIRKWF</sequence>
<evidence type="ECO:0000313" key="4">
    <source>
        <dbReference type="EMBL" id="MBB3188789.1"/>
    </source>
</evidence>
<comment type="caution">
    <text evidence="4">The sequence shown here is derived from an EMBL/GenBank/DDBJ whole genome shotgun (WGS) entry which is preliminary data.</text>
</comment>
<dbReference type="InterPro" id="IPR001173">
    <property type="entry name" value="Glyco_trans_2-like"/>
</dbReference>
<reference evidence="4 5" key="1">
    <citation type="submission" date="2020-08" db="EMBL/GenBank/DDBJ databases">
        <title>Genomic Encyclopedia of Type Strains, Phase III (KMG-III): the genomes of soil and plant-associated and newly described type strains.</title>
        <authorList>
            <person name="Whitman W."/>
        </authorList>
    </citation>
    <scope>NUCLEOTIDE SEQUENCE [LARGE SCALE GENOMIC DNA]</scope>
    <source>
        <strain evidence="4 5">CECT 7282</strain>
    </source>
</reference>
<evidence type="ECO:0000256" key="1">
    <source>
        <dbReference type="ARBA" id="ARBA00022676"/>
    </source>
</evidence>
<dbReference type="EC" id="2.4.-.-" evidence="4"/>
<dbReference type="SUPFAM" id="SSF53448">
    <property type="entry name" value="Nucleotide-diphospho-sugar transferases"/>
    <property type="match status" value="1"/>
</dbReference>
<dbReference type="PANTHER" id="PTHR22916">
    <property type="entry name" value="GLYCOSYLTRANSFERASE"/>
    <property type="match status" value="1"/>
</dbReference>
<gene>
    <name evidence="4" type="ORF">FHR94_000007</name>
</gene>
<evidence type="ECO:0000259" key="3">
    <source>
        <dbReference type="Pfam" id="PF00535"/>
    </source>
</evidence>
<evidence type="ECO:0000313" key="5">
    <source>
        <dbReference type="Proteomes" id="UP000547614"/>
    </source>
</evidence>
<keyword evidence="2 4" id="KW-0808">Transferase</keyword>
<dbReference type="GO" id="GO:0016758">
    <property type="term" value="F:hexosyltransferase activity"/>
    <property type="evidence" value="ECO:0007669"/>
    <property type="project" value="UniProtKB-ARBA"/>
</dbReference>
<dbReference type="EMBL" id="JACHXP010000001">
    <property type="protein sequence ID" value="MBB3188789.1"/>
    <property type="molecule type" value="Genomic_DNA"/>
</dbReference>
<proteinExistence type="predicted"/>